<organism evidence="1 2">
    <name type="scientific">Pristionchus mayeri</name>
    <dbReference type="NCBI Taxonomy" id="1317129"/>
    <lineage>
        <taxon>Eukaryota</taxon>
        <taxon>Metazoa</taxon>
        <taxon>Ecdysozoa</taxon>
        <taxon>Nematoda</taxon>
        <taxon>Chromadorea</taxon>
        <taxon>Rhabditida</taxon>
        <taxon>Rhabditina</taxon>
        <taxon>Diplogasteromorpha</taxon>
        <taxon>Diplogasteroidea</taxon>
        <taxon>Neodiplogasteridae</taxon>
        <taxon>Pristionchus</taxon>
    </lineage>
</organism>
<reference evidence="2" key="1">
    <citation type="submission" date="2022-10" db="EMBL/GenBank/DDBJ databases">
        <title>Genome assembly of Pristionchus species.</title>
        <authorList>
            <person name="Yoshida K."/>
            <person name="Sommer R.J."/>
        </authorList>
    </citation>
    <scope>NUCLEOTIDE SEQUENCE [LARGE SCALE GENOMIC DNA]</scope>
    <source>
        <strain evidence="2">RS5460</strain>
    </source>
</reference>
<evidence type="ECO:0000313" key="1">
    <source>
        <dbReference type="EMBL" id="GMR44081.1"/>
    </source>
</evidence>
<dbReference type="Proteomes" id="UP001328107">
    <property type="component" value="Unassembled WGS sequence"/>
</dbReference>
<protein>
    <submittedName>
        <fullName evidence="1">Uncharacterized protein</fullName>
    </submittedName>
</protein>
<gene>
    <name evidence="1" type="ORF">PMAYCL1PPCAC_14276</name>
</gene>
<dbReference type="AlphaFoldDB" id="A0AAN4ZS20"/>
<comment type="caution">
    <text evidence="1">The sequence shown here is derived from an EMBL/GenBank/DDBJ whole genome shotgun (WGS) entry which is preliminary data.</text>
</comment>
<proteinExistence type="predicted"/>
<evidence type="ECO:0000313" key="2">
    <source>
        <dbReference type="Proteomes" id="UP001328107"/>
    </source>
</evidence>
<name>A0AAN4ZS20_9BILA</name>
<accession>A0AAN4ZS20</accession>
<sequence>EDGARVVRKETLDIQVAGEQFRAHIHRHVGSEVAAVLVMLALQQTPYLQDVSVESRRSDDDVVRERVDLVHSSVDDDRLVHGHSRVRCDDD</sequence>
<feature type="non-terminal residue" evidence="1">
    <location>
        <position position="91"/>
    </location>
</feature>
<dbReference type="EMBL" id="BTRK01000003">
    <property type="protein sequence ID" value="GMR44081.1"/>
    <property type="molecule type" value="Genomic_DNA"/>
</dbReference>
<feature type="non-terminal residue" evidence="1">
    <location>
        <position position="1"/>
    </location>
</feature>
<keyword evidence="2" id="KW-1185">Reference proteome</keyword>